<dbReference type="OrthoDB" id="5752177at2"/>
<evidence type="ECO:0000313" key="4">
    <source>
        <dbReference type="EMBL" id="RUO24395.1"/>
    </source>
</evidence>
<feature type="transmembrane region" description="Helical" evidence="3">
    <location>
        <begin position="7"/>
        <end position="27"/>
    </location>
</feature>
<keyword evidence="3" id="KW-0812">Transmembrane</keyword>
<feature type="region of interest" description="Disordered" evidence="2">
    <location>
        <begin position="169"/>
        <end position="195"/>
    </location>
</feature>
<dbReference type="AlphaFoldDB" id="A0A432W4H8"/>
<dbReference type="InterPro" id="IPR019934">
    <property type="entry name" value="CHP03545"/>
</dbReference>
<accession>A0A432W4H8</accession>
<keyword evidence="3" id="KW-0472">Membrane</keyword>
<dbReference type="NCBIfam" id="TIGR03545">
    <property type="entry name" value="TIGR03545 family protein"/>
    <property type="match status" value="1"/>
</dbReference>
<dbReference type="EMBL" id="PIPL01000002">
    <property type="protein sequence ID" value="RUO24395.1"/>
    <property type="molecule type" value="Genomic_DNA"/>
</dbReference>
<feature type="coiled-coil region" evidence="1">
    <location>
        <begin position="547"/>
        <end position="582"/>
    </location>
</feature>
<evidence type="ECO:0000256" key="2">
    <source>
        <dbReference type="SAM" id="MobiDB-lite"/>
    </source>
</evidence>
<evidence type="ECO:0000256" key="3">
    <source>
        <dbReference type="SAM" id="Phobius"/>
    </source>
</evidence>
<sequence length="595" mass="67196">MNKIIRWPGLITFVAIVGGLVAIVLLFTEPLLRWGLGTGLTRANGAEVNINELDLRWSPFAIELRDVQFTDPDTPELNRLQADRISFGMSLGEAIVGRIHIHELTATGIAMGVERDSPGRVRTDYIAEREAERDGPGWRERIADLDISLPSTDELLARSEIRTPQVVDEVTERTRTTRDEVSNRRDDLPSSERVQEYEERLRELREKRPRSLEDFELARQELTQLRDDIRSDRDAAVAFRDSVDEAQSQLRSDLDNLRQAPTDDIQRVSRLLAMDSDALSDLTGIFFGPQVQQWTDYILIAYDFVGPMLQQFAEDEEQPSRWEGRYIDFDRENRPSFLIDLAHTEITFAETSLDIRWDNITWQHERLGESTTYRVAASASPYWQSLSADGDFFIDEAIEFSGNQEWSLQGAELAAQTLLEQSDLTARMTGAMLNSEGRISLSEGAFSGGGGIQLSEVGLSAEGDRTWVRMMNDALSQIQSFDMDVGIRGRMGSPRLSLSSDLDNQLSAAFSGVMQEAADERMAEVRARLQSEVDAALTDVQPRLDQVNEWRELAENREGALQNLLDEEVENLQDSAREALENRLRDAIRGHLGRG</sequence>
<keyword evidence="3" id="KW-1133">Transmembrane helix</keyword>
<proteinExistence type="predicted"/>
<feature type="compositionally biased region" description="Basic and acidic residues" evidence="2">
    <location>
        <begin position="170"/>
        <end position="195"/>
    </location>
</feature>
<evidence type="ECO:0000256" key="1">
    <source>
        <dbReference type="SAM" id="Coils"/>
    </source>
</evidence>
<keyword evidence="5" id="KW-1185">Reference proteome</keyword>
<evidence type="ECO:0000313" key="5">
    <source>
        <dbReference type="Proteomes" id="UP000288293"/>
    </source>
</evidence>
<keyword evidence="1" id="KW-0175">Coiled coil</keyword>
<dbReference type="Proteomes" id="UP000288293">
    <property type="component" value="Unassembled WGS sequence"/>
</dbReference>
<reference evidence="4 5" key="1">
    <citation type="journal article" date="2011" name="Front. Microbiol.">
        <title>Genomic signatures of strain selection and enhancement in Bacillus atrophaeus var. globigii, a historical biowarfare simulant.</title>
        <authorList>
            <person name="Gibbons H.S."/>
            <person name="Broomall S.M."/>
            <person name="McNew L.A."/>
            <person name="Daligault H."/>
            <person name="Chapman C."/>
            <person name="Bruce D."/>
            <person name="Karavis M."/>
            <person name="Krepps M."/>
            <person name="McGregor P.A."/>
            <person name="Hong C."/>
            <person name="Park K.H."/>
            <person name="Akmal A."/>
            <person name="Feldman A."/>
            <person name="Lin J.S."/>
            <person name="Chang W.E."/>
            <person name="Higgs B.W."/>
            <person name="Demirev P."/>
            <person name="Lindquist J."/>
            <person name="Liem A."/>
            <person name="Fochler E."/>
            <person name="Read T.D."/>
            <person name="Tapia R."/>
            <person name="Johnson S."/>
            <person name="Bishop-Lilly K.A."/>
            <person name="Detter C."/>
            <person name="Han C."/>
            <person name="Sozhamannan S."/>
            <person name="Rosenzweig C.N."/>
            <person name="Skowronski E.W."/>
        </authorList>
    </citation>
    <scope>NUCLEOTIDE SEQUENCE [LARGE SCALE GENOMIC DNA]</scope>
    <source>
        <strain evidence="4 5">MLST1</strain>
    </source>
</reference>
<comment type="caution">
    <text evidence="4">The sequence shown here is derived from an EMBL/GenBank/DDBJ whole genome shotgun (WGS) entry which is preliminary data.</text>
</comment>
<dbReference type="RefSeq" id="WP_126804098.1">
    <property type="nucleotide sequence ID" value="NZ_PIPL01000002.1"/>
</dbReference>
<gene>
    <name evidence="4" type="ORF">CWE09_11045</name>
</gene>
<evidence type="ECO:0008006" key="6">
    <source>
        <dbReference type="Google" id="ProtNLM"/>
    </source>
</evidence>
<protein>
    <recommendedName>
        <fullName evidence="6">TIGR03545 family protein</fullName>
    </recommendedName>
</protein>
<organism evidence="4 5">
    <name type="scientific">Aliidiomarina minuta</name>
    <dbReference type="NCBI Taxonomy" id="880057"/>
    <lineage>
        <taxon>Bacteria</taxon>
        <taxon>Pseudomonadati</taxon>
        <taxon>Pseudomonadota</taxon>
        <taxon>Gammaproteobacteria</taxon>
        <taxon>Alteromonadales</taxon>
        <taxon>Idiomarinaceae</taxon>
        <taxon>Aliidiomarina</taxon>
    </lineage>
</organism>
<name>A0A432W4H8_9GAMM</name>